<name>A0A3N4G8D0_9ACTN</name>
<dbReference type="AlphaFoldDB" id="A0A3N4G8D0"/>
<dbReference type="InterPro" id="IPR011146">
    <property type="entry name" value="HIT-like"/>
</dbReference>
<evidence type="ECO:0000313" key="6">
    <source>
        <dbReference type="Proteomes" id="UP000267536"/>
    </source>
</evidence>
<protein>
    <submittedName>
        <fullName evidence="5">HIT family protein</fullName>
    </submittedName>
</protein>
<gene>
    <name evidence="5" type="ORF">EF294_17880</name>
</gene>
<evidence type="ECO:0000259" key="4">
    <source>
        <dbReference type="PROSITE" id="PS51084"/>
    </source>
</evidence>
<dbReference type="SUPFAM" id="SSF54197">
    <property type="entry name" value="HIT-like"/>
    <property type="match status" value="1"/>
</dbReference>
<evidence type="ECO:0000313" key="5">
    <source>
        <dbReference type="EMBL" id="RPA57657.1"/>
    </source>
</evidence>
<sequence length="141" mass="15476">MTNCIFCAIVAGTAPSVRVSETEVTYAFMDIAPGNDGHLLVIPKRHSTDLLDIDHQDLTAVTLEAQRIARAVVGDLDADGVNLLNCCGADAWQTVFHFHLHVIPRYADPDRDRLRLPWQPGVPGNRQVMTDFADRLSVALG</sequence>
<dbReference type="RefSeq" id="WP_123932282.1">
    <property type="nucleotide sequence ID" value="NZ_JBPSDP010000016.1"/>
</dbReference>
<feature type="short sequence motif" description="Histidine triad motif" evidence="2 3">
    <location>
        <begin position="97"/>
        <end position="101"/>
    </location>
</feature>
<dbReference type="OrthoDB" id="9784774at2"/>
<dbReference type="Pfam" id="PF01230">
    <property type="entry name" value="HIT"/>
    <property type="match status" value="1"/>
</dbReference>
<proteinExistence type="predicted"/>
<dbReference type="GO" id="GO:0009117">
    <property type="term" value="P:nucleotide metabolic process"/>
    <property type="evidence" value="ECO:0007669"/>
    <property type="project" value="TreeGrafter"/>
</dbReference>
<dbReference type="GO" id="GO:0003824">
    <property type="term" value="F:catalytic activity"/>
    <property type="evidence" value="ECO:0007669"/>
    <property type="project" value="InterPro"/>
</dbReference>
<evidence type="ECO:0000256" key="1">
    <source>
        <dbReference type="PIRSR" id="PIRSR601310-1"/>
    </source>
</evidence>
<evidence type="ECO:0000256" key="3">
    <source>
        <dbReference type="PROSITE-ProRule" id="PRU00464"/>
    </source>
</evidence>
<dbReference type="Proteomes" id="UP000267536">
    <property type="component" value="Unassembled WGS sequence"/>
</dbReference>
<feature type="active site" description="Tele-AMP-histidine intermediate" evidence="1">
    <location>
        <position position="99"/>
    </location>
</feature>
<dbReference type="Gene3D" id="3.30.428.10">
    <property type="entry name" value="HIT-like"/>
    <property type="match status" value="1"/>
</dbReference>
<dbReference type="InterPro" id="IPR036265">
    <property type="entry name" value="HIT-like_sf"/>
</dbReference>
<dbReference type="InterPro" id="IPR039384">
    <property type="entry name" value="HINT"/>
</dbReference>
<evidence type="ECO:0000256" key="2">
    <source>
        <dbReference type="PIRSR" id="PIRSR601310-3"/>
    </source>
</evidence>
<keyword evidence="6" id="KW-1185">Reference proteome</keyword>
<organism evidence="5 6">
    <name type="scientific">Gordonia oryzae</name>
    <dbReference type="NCBI Taxonomy" id="2487349"/>
    <lineage>
        <taxon>Bacteria</taxon>
        <taxon>Bacillati</taxon>
        <taxon>Actinomycetota</taxon>
        <taxon>Actinomycetes</taxon>
        <taxon>Mycobacteriales</taxon>
        <taxon>Gordoniaceae</taxon>
        <taxon>Gordonia</taxon>
    </lineage>
</organism>
<dbReference type="PRINTS" id="PR00332">
    <property type="entry name" value="HISTRIAD"/>
</dbReference>
<dbReference type="InterPro" id="IPR001310">
    <property type="entry name" value="Histidine_triad_HIT"/>
</dbReference>
<dbReference type="CDD" id="cd01277">
    <property type="entry name" value="HINT_subgroup"/>
    <property type="match status" value="1"/>
</dbReference>
<accession>A0A3N4G8D0</accession>
<dbReference type="PANTHER" id="PTHR46648">
    <property type="entry name" value="HIT FAMILY PROTEIN 1"/>
    <property type="match status" value="1"/>
</dbReference>
<dbReference type="EMBL" id="RKMH01000015">
    <property type="protein sequence ID" value="RPA57657.1"/>
    <property type="molecule type" value="Genomic_DNA"/>
</dbReference>
<dbReference type="PANTHER" id="PTHR46648:SF1">
    <property type="entry name" value="ADENOSINE 5'-MONOPHOSPHORAMIDASE HNT1"/>
    <property type="match status" value="1"/>
</dbReference>
<reference evidence="5 6" key="1">
    <citation type="submission" date="2018-11" db="EMBL/GenBank/DDBJ databases">
        <title>Draft genome sequence of Gordonia sp. RS15-1S isolated from rice stems.</title>
        <authorList>
            <person name="Muangham S."/>
        </authorList>
    </citation>
    <scope>NUCLEOTIDE SEQUENCE [LARGE SCALE GENOMIC DNA]</scope>
    <source>
        <strain evidence="5 6">RS15-1S</strain>
    </source>
</reference>
<dbReference type="PROSITE" id="PS51084">
    <property type="entry name" value="HIT_2"/>
    <property type="match status" value="1"/>
</dbReference>
<feature type="domain" description="HIT" evidence="4">
    <location>
        <begin position="5"/>
        <end position="113"/>
    </location>
</feature>
<comment type="caution">
    <text evidence="5">The sequence shown here is derived from an EMBL/GenBank/DDBJ whole genome shotgun (WGS) entry which is preliminary data.</text>
</comment>